<protein>
    <submittedName>
        <fullName evidence="1">Uncharacterized protein</fullName>
    </submittedName>
</protein>
<dbReference type="Proteomes" id="UP001430953">
    <property type="component" value="Unassembled WGS sequence"/>
</dbReference>
<name>A0AAW2FKQ2_9HYME</name>
<accession>A0AAW2FKQ2</accession>
<comment type="caution">
    <text evidence="1">The sequence shown here is derived from an EMBL/GenBank/DDBJ whole genome shotgun (WGS) entry which is preliminary data.</text>
</comment>
<reference evidence="1 2" key="1">
    <citation type="submission" date="2023-03" db="EMBL/GenBank/DDBJ databases">
        <title>High recombination rates correlate with genetic variation in Cardiocondyla obscurior ants.</title>
        <authorList>
            <person name="Errbii M."/>
        </authorList>
    </citation>
    <scope>NUCLEOTIDE SEQUENCE [LARGE SCALE GENOMIC DNA]</scope>
    <source>
        <strain evidence="1">Alpha-2009</strain>
        <tissue evidence="1">Whole body</tissue>
    </source>
</reference>
<keyword evidence="2" id="KW-1185">Reference proteome</keyword>
<gene>
    <name evidence="1" type="ORF">PUN28_010995</name>
</gene>
<evidence type="ECO:0000313" key="1">
    <source>
        <dbReference type="EMBL" id="KAL0115820.1"/>
    </source>
</evidence>
<dbReference type="EMBL" id="JADYXP020000010">
    <property type="protein sequence ID" value="KAL0115820.1"/>
    <property type="molecule type" value="Genomic_DNA"/>
</dbReference>
<dbReference type="AlphaFoldDB" id="A0AAW2FKQ2"/>
<proteinExistence type="predicted"/>
<sequence length="124" mass="13965">MCLVNSSPRSLNTHIRCRQRSWSATRRPTTITTVKDRARACCVLCDRLARVMLSVIGRFQKYLEPKMRIHIKCPGLRGGGGLGKASGISGATPRYVLFFIYVKLDHHKTPLLRIGQVSSMVFFT</sequence>
<evidence type="ECO:0000313" key="2">
    <source>
        <dbReference type="Proteomes" id="UP001430953"/>
    </source>
</evidence>
<organism evidence="1 2">
    <name type="scientific">Cardiocondyla obscurior</name>
    <dbReference type="NCBI Taxonomy" id="286306"/>
    <lineage>
        <taxon>Eukaryota</taxon>
        <taxon>Metazoa</taxon>
        <taxon>Ecdysozoa</taxon>
        <taxon>Arthropoda</taxon>
        <taxon>Hexapoda</taxon>
        <taxon>Insecta</taxon>
        <taxon>Pterygota</taxon>
        <taxon>Neoptera</taxon>
        <taxon>Endopterygota</taxon>
        <taxon>Hymenoptera</taxon>
        <taxon>Apocrita</taxon>
        <taxon>Aculeata</taxon>
        <taxon>Formicoidea</taxon>
        <taxon>Formicidae</taxon>
        <taxon>Myrmicinae</taxon>
        <taxon>Cardiocondyla</taxon>
    </lineage>
</organism>